<keyword evidence="3" id="KW-1185">Reference proteome</keyword>
<comment type="caution">
    <text evidence="2">The sequence shown here is derived from an EMBL/GenBank/DDBJ whole genome shotgun (WGS) entry which is preliminary data.</text>
</comment>
<evidence type="ECO:0000256" key="1">
    <source>
        <dbReference type="SAM" id="SignalP"/>
    </source>
</evidence>
<organism evidence="2 3">
    <name type="scientific">Novosphingobium fuchskuhlense</name>
    <dbReference type="NCBI Taxonomy" id="1117702"/>
    <lineage>
        <taxon>Bacteria</taxon>
        <taxon>Pseudomonadati</taxon>
        <taxon>Pseudomonadota</taxon>
        <taxon>Alphaproteobacteria</taxon>
        <taxon>Sphingomonadales</taxon>
        <taxon>Sphingomonadaceae</taxon>
        <taxon>Novosphingobium</taxon>
    </lineage>
</organism>
<keyword evidence="1" id="KW-0732">Signal</keyword>
<protein>
    <submittedName>
        <fullName evidence="2">Uncharacterized protein</fullName>
    </submittedName>
</protein>
<reference evidence="2 3" key="1">
    <citation type="submission" date="2015-10" db="EMBL/GenBank/DDBJ databases">
        <title>Draft genome sequence of Novosphingobium fuchskuhlense DSM 25065 isolated from a surface water sample of the southwest basin of Lake Grosse Fuchskuhle.</title>
        <authorList>
            <person name="Ruckert C."/>
            <person name="Winkler A."/>
            <person name="Glaeser J."/>
            <person name="Grossart H.-P."/>
            <person name="Kalinowski J."/>
            <person name="Glaeser S."/>
        </authorList>
    </citation>
    <scope>NUCLEOTIDE SEQUENCE [LARGE SCALE GENOMIC DNA]</scope>
    <source>
        <strain evidence="2 3">FNE08-7</strain>
    </source>
</reference>
<dbReference type="OrthoDB" id="7579695at2"/>
<sequence length="228" mass="23997">MNKRAITSGAAFAALLLAAPFAARAADQPVEVPFRVGEAAMAMPVPAGLCVPTGQTAALSQMTSAADTRNVTVTDFWTCGAPEKAAERYLIIKVPTQALLVRIEKASALDMFEKMLSGPDSPRYFGAGIDSQVKEGIDKVIGGQSTVKSDFGYIRRDADCVYMGGKVSIGLNTDKQPAAGMVALCMTVVGQKLVNVNLYDSRPGADITAMLADARAVAQSIHRTDPVN</sequence>
<name>A0A117UT91_9SPHN</name>
<dbReference type="EMBL" id="LLZS01000009">
    <property type="protein sequence ID" value="KUR70435.1"/>
    <property type="molecule type" value="Genomic_DNA"/>
</dbReference>
<proteinExistence type="predicted"/>
<dbReference type="Proteomes" id="UP000058012">
    <property type="component" value="Unassembled WGS sequence"/>
</dbReference>
<evidence type="ECO:0000313" key="2">
    <source>
        <dbReference type="EMBL" id="KUR70435.1"/>
    </source>
</evidence>
<gene>
    <name evidence="2" type="ORF">AQZ52_16580</name>
</gene>
<accession>A0A117UT91</accession>
<dbReference type="RefSeq" id="WP_067913518.1">
    <property type="nucleotide sequence ID" value="NZ_KQ954246.1"/>
</dbReference>
<evidence type="ECO:0000313" key="3">
    <source>
        <dbReference type="Proteomes" id="UP000058012"/>
    </source>
</evidence>
<feature type="signal peptide" evidence="1">
    <location>
        <begin position="1"/>
        <end position="25"/>
    </location>
</feature>
<dbReference type="AlphaFoldDB" id="A0A117UT91"/>
<feature type="chain" id="PRO_5007156919" evidence="1">
    <location>
        <begin position="26"/>
        <end position="228"/>
    </location>
</feature>